<keyword evidence="4" id="KW-0720">Serine protease</keyword>
<dbReference type="AlphaFoldDB" id="C1MIN9"/>
<feature type="region of interest" description="Disordered" evidence="5">
    <location>
        <begin position="95"/>
        <end position="125"/>
    </location>
</feature>
<protein>
    <submittedName>
        <fullName evidence="7">Predicted protein</fullName>
    </submittedName>
</protein>
<dbReference type="RefSeq" id="XP_003055699.1">
    <property type="nucleotide sequence ID" value="XM_003055653.1"/>
</dbReference>
<dbReference type="PANTHER" id="PTHR45980:SF9">
    <property type="entry name" value="PROTEASE DO-LIKE 10, MITOCHONDRIAL-RELATED"/>
    <property type="match status" value="1"/>
</dbReference>
<dbReference type="Gene3D" id="2.40.10.10">
    <property type="entry name" value="Trypsin-like serine proteases"/>
    <property type="match status" value="2"/>
</dbReference>
<dbReference type="InterPro" id="IPR043504">
    <property type="entry name" value="Peptidase_S1_PA_chymotrypsin"/>
</dbReference>
<feature type="domain" description="Protease Do-like PDZ" evidence="6">
    <location>
        <begin position="347"/>
        <end position="491"/>
    </location>
</feature>
<dbReference type="KEGG" id="mpp:MICPUCDRAFT_1808"/>
<dbReference type="OrthoDB" id="4217619at2759"/>
<evidence type="ECO:0000313" key="7">
    <source>
        <dbReference type="EMBL" id="EEH60951.1"/>
    </source>
</evidence>
<evidence type="ECO:0000256" key="2">
    <source>
        <dbReference type="ARBA" id="ARBA00022670"/>
    </source>
</evidence>
<dbReference type="STRING" id="564608.C1MIN9"/>
<dbReference type="Gene3D" id="2.30.42.10">
    <property type="match status" value="1"/>
</dbReference>
<dbReference type="Proteomes" id="UP000001876">
    <property type="component" value="Unassembled WGS sequence"/>
</dbReference>
<dbReference type="InterPro" id="IPR001940">
    <property type="entry name" value="Peptidase_S1C"/>
</dbReference>
<keyword evidence="8" id="KW-1185">Reference proteome</keyword>
<dbReference type="GO" id="GO:0004252">
    <property type="term" value="F:serine-type endopeptidase activity"/>
    <property type="evidence" value="ECO:0007669"/>
    <property type="project" value="InterPro"/>
</dbReference>
<gene>
    <name evidence="7" type="ORF">MICPUCDRAFT_1808</name>
</gene>
<dbReference type="Pfam" id="PF17815">
    <property type="entry name" value="PDZ_3"/>
    <property type="match status" value="1"/>
</dbReference>
<dbReference type="EMBL" id="GG663735">
    <property type="protein sequence ID" value="EEH60951.1"/>
    <property type="molecule type" value="Genomic_DNA"/>
</dbReference>
<feature type="non-terminal residue" evidence="7">
    <location>
        <position position="492"/>
    </location>
</feature>
<organism evidence="8">
    <name type="scientific">Micromonas pusilla (strain CCMP1545)</name>
    <name type="common">Picoplanktonic green alga</name>
    <dbReference type="NCBI Taxonomy" id="564608"/>
    <lineage>
        <taxon>Eukaryota</taxon>
        <taxon>Viridiplantae</taxon>
        <taxon>Chlorophyta</taxon>
        <taxon>Mamiellophyceae</taxon>
        <taxon>Mamiellales</taxon>
        <taxon>Mamiellaceae</taxon>
        <taxon>Micromonas</taxon>
    </lineage>
</organism>
<dbReference type="GeneID" id="9680255"/>
<evidence type="ECO:0000259" key="6">
    <source>
        <dbReference type="Pfam" id="PF17815"/>
    </source>
</evidence>
<dbReference type="SUPFAM" id="SSF50156">
    <property type="entry name" value="PDZ domain-like"/>
    <property type="match status" value="1"/>
</dbReference>
<evidence type="ECO:0000256" key="1">
    <source>
        <dbReference type="ARBA" id="ARBA00010541"/>
    </source>
</evidence>
<evidence type="ECO:0000256" key="4">
    <source>
        <dbReference type="ARBA" id="ARBA00022825"/>
    </source>
</evidence>
<keyword evidence="2" id="KW-0645">Protease</keyword>
<dbReference type="SUPFAM" id="SSF50494">
    <property type="entry name" value="Trypsin-like serine proteases"/>
    <property type="match status" value="1"/>
</dbReference>
<dbReference type="Gene3D" id="3.20.190.20">
    <property type="match status" value="1"/>
</dbReference>
<evidence type="ECO:0000256" key="5">
    <source>
        <dbReference type="SAM" id="MobiDB-lite"/>
    </source>
</evidence>
<dbReference type="eggNOG" id="KOG1320">
    <property type="taxonomic scope" value="Eukaryota"/>
</dbReference>
<proteinExistence type="inferred from homology"/>
<dbReference type="InterPro" id="IPR046449">
    <property type="entry name" value="DEGP_PDZ_sf"/>
</dbReference>
<sequence length="492" mass="52897">ALQSVVRVFTVHSSPNYFQPWANKTQRESFGSGVVVEAPVPGGVGVLTNAHVVADQTFVQVRRHGSSVKHQARVHAVGHECDLAVLTVDDPDFFLSPDPDAGGDRDGGDGAATAPPRRVRPLPLGDVPALQSKVSVMGFPAGGDNLSITSGIVSRVELTSYAHGAGELLAAQLDAAINPGNSGGPAVMRGKIVGIAFQNLPGTDNIGYVIPTPVIRRFLDDVERDAADARREGRTYDGVHGGFCGLGIKCQWTDNPAMRAYLGMGKRETGVIVTEVAPLSPAKGKLFADDVLLEIDGAAIANDGSVSFRGWERVAFDHLVSLKRAGENIRMKVLTVDVVATPRAPLVPVHQYDRLPTYFVFAGLVFCPLTQPHLHEWGDDWYDKAPRRLCDRAMHSHMKVPDEQVVILSHVLADEINVGYQGKHDLEVSRVCGAKVKNMRELAAALDAHDGEFVRVDFVGGDVVVVNAKEGRAAGERILAKHRVPARMSPDL</sequence>
<dbReference type="InterPro" id="IPR041517">
    <property type="entry name" value="DEGP_PDZ"/>
</dbReference>
<feature type="non-terminal residue" evidence="7">
    <location>
        <position position="1"/>
    </location>
</feature>
<dbReference type="Pfam" id="PF13365">
    <property type="entry name" value="Trypsin_2"/>
    <property type="match status" value="1"/>
</dbReference>
<reference evidence="7 8" key="1">
    <citation type="journal article" date="2009" name="Science">
        <title>Green evolution and dynamic adaptations revealed by genomes of the marine picoeukaryotes Micromonas.</title>
        <authorList>
            <person name="Worden A.Z."/>
            <person name="Lee J.H."/>
            <person name="Mock T."/>
            <person name="Rouze P."/>
            <person name="Simmons M.P."/>
            <person name="Aerts A.L."/>
            <person name="Allen A.E."/>
            <person name="Cuvelier M.L."/>
            <person name="Derelle E."/>
            <person name="Everett M.V."/>
            <person name="Foulon E."/>
            <person name="Grimwood J."/>
            <person name="Gundlach H."/>
            <person name="Henrissat B."/>
            <person name="Napoli C."/>
            <person name="McDonald S.M."/>
            <person name="Parker M.S."/>
            <person name="Rombauts S."/>
            <person name="Salamov A."/>
            <person name="Von Dassow P."/>
            <person name="Badger J.H."/>
            <person name="Coutinho P.M."/>
            <person name="Demir E."/>
            <person name="Dubchak I."/>
            <person name="Gentemann C."/>
            <person name="Eikrem W."/>
            <person name="Gready J.E."/>
            <person name="John U."/>
            <person name="Lanier W."/>
            <person name="Lindquist E.A."/>
            <person name="Lucas S."/>
            <person name="Mayer K.F."/>
            <person name="Moreau H."/>
            <person name="Not F."/>
            <person name="Otillar R."/>
            <person name="Panaud O."/>
            <person name="Pangilinan J."/>
            <person name="Paulsen I."/>
            <person name="Piegu B."/>
            <person name="Poliakov A."/>
            <person name="Robbens S."/>
            <person name="Schmutz J."/>
            <person name="Toulza E."/>
            <person name="Wyss T."/>
            <person name="Zelensky A."/>
            <person name="Zhou K."/>
            <person name="Armbrust E.V."/>
            <person name="Bhattacharya D."/>
            <person name="Goodenough U.W."/>
            <person name="Van de Peer Y."/>
            <person name="Grigoriev I.V."/>
        </authorList>
    </citation>
    <scope>NUCLEOTIDE SEQUENCE [LARGE SCALE GENOMIC DNA]</scope>
    <source>
        <strain evidence="7 8">CCMP1545</strain>
    </source>
</reference>
<dbReference type="OMA" id="LIENCDT"/>
<accession>C1MIN9</accession>
<evidence type="ECO:0000313" key="8">
    <source>
        <dbReference type="Proteomes" id="UP000001876"/>
    </source>
</evidence>
<comment type="similarity">
    <text evidence="1">Belongs to the peptidase S1C family.</text>
</comment>
<keyword evidence="3" id="KW-0378">Hydrolase</keyword>
<dbReference type="GO" id="GO:0006508">
    <property type="term" value="P:proteolysis"/>
    <property type="evidence" value="ECO:0007669"/>
    <property type="project" value="UniProtKB-KW"/>
</dbReference>
<dbReference type="InterPro" id="IPR036034">
    <property type="entry name" value="PDZ_sf"/>
</dbReference>
<dbReference type="InterPro" id="IPR009003">
    <property type="entry name" value="Peptidase_S1_PA"/>
</dbReference>
<evidence type="ECO:0000256" key="3">
    <source>
        <dbReference type="ARBA" id="ARBA00022801"/>
    </source>
</evidence>
<dbReference type="PRINTS" id="PR00834">
    <property type="entry name" value="PROTEASES2C"/>
</dbReference>
<name>C1MIN9_MICPC</name>
<dbReference type="PANTHER" id="PTHR45980">
    <property type="match status" value="1"/>
</dbReference>